<keyword evidence="3" id="KW-1185">Reference proteome</keyword>
<comment type="caution">
    <text evidence="2">The sequence shown here is derived from an EMBL/GenBank/DDBJ whole genome shotgun (WGS) entry which is preliminary data.</text>
</comment>
<proteinExistence type="predicted"/>
<dbReference type="Proteomes" id="UP000499080">
    <property type="component" value="Unassembled WGS sequence"/>
</dbReference>
<accession>A0A4Y2PUH1</accession>
<protein>
    <submittedName>
        <fullName evidence="2">Uncharacterized protein</fullName>
    </submittedName>
</protein>
<name>A0A4Y2PUH1_ARAVE</name>
<feature type="compositionally biased region" description="Basic residues" evidence="1">
    <location>
        <begin position="54"/>
        <end position="64"/>
    </location>
</feature>
<feature type="compositionally biased region" description="Polar residues" evidence="1">
    <location>
        <begin position="23"/>
        <end position="48"/>
    </location>
</feature>
<dbReference type="EMBL" id="BGPR01012089">
    <property type="protein sequence ID" value="GBN54513.1"/>
    <property type="molecule type" value="Genomic_DNA"/>
</dbReference>
<sequence length="123" mass="13673">MNDSTTSEETLKTSKNMHLVSDIPSSTIQTEQPESNTNPDLISDSQDTSDFKTVTKKKRPKKPPKITTENQRQLNSEKGSKFWTTSPLQASTSATIQVDDFTPSLHANNCRKVTDETKSLSVN</sequence>
<dbReference type="AlphaFoldDB" id="A0A4Y2PUH1"/>
<evidence type="ECO:0000256" key="1">
    <source>
        <dbReference type="SAM" id="MobiDB-lite"/>
    </source>
</evidence>
<feature type="compositionally biased region" description="Polar residues" evidence="1">
    <location>
        <begin position="69"/>
        <end position="82"/>
    </location>
</feature>
<feature type="region of interest" description="Disordered" evidence="1">
    <location>
        <begin position="1"/>
        <end position="82"/>
    </location>
</feature>
<organism evidence="2 3">
    <name type="scientific">Araneus ventricosus</name>
    <name type="common">Orbweaver spider</name>
    <name type="synonym">Epeira ventricosa</name>
    <dbReference type="NCBI Taxonomy" id="182803"/>
    <lineage>
        <taxon>Eukaryota</taxon>
        <taxon>Metazoa</taxon>
        <taxon>Ecdysozoa</taxon>
        <taxon>Arthropoda</taxon>
        <taxon>Chelicerata</taxon>
        <taxon>Arachnida</taxon>
        <taxon>Araneae</taxon>
        <taxon>Araneomorphae</taxon>
        <taxon>Entelegynae</taxon>
        <taxon>Araneoidea</taxon>
        <taxon>Araneidae</taxon>
        <taxon>Araneus</taxon>
    </lineage>
</organism>
<evidence type="ECO:0000313" key="2">
    <source>
        <dbReference type="EMBL" id="GBN54513.1"/>
    </source>
</evidence>
<gene>
    <name evidence="2" type="ORF">AVEN_98499_1</name>
</gene>
<evidence type="ECO:0000313" key="3">
    <source>
        <dbReference type="Proteomes" id="UP000499080"/>
    </source>
</evidence>
<reference evidence="2 3" key="1">
    <citation type="journal article" date="2019" name="Sci. Rep.">
        <title>Orb-weaving spider Araneus ventricosus genome elucidates the spidroin gene catalogue.</title>
        <authorList>
            <person name="Kono N."/>
            <person name="Nakamura H."/>
            <person name="Ohtoshi R."/>
            <person name="Moran D.A.P."/>
            <person name="Shinohara A."/>
            <person name="Yoshida Y."/>
            <person name="Fujiwara M."/>
            <person name="Mori M."/>
            <person name="Tomita M."/>
            <person name="Arakawa K."/>
        </authorList>
    </citation>
    <scope>NUCLEOTIDE SEQUENCE [LARGE SCALE GENOMIC DNA]</scope>
</reference>